<proteinExistence type="inferred from homology"/>
<organism evidence="6 7">
    <name type="scientific">Alteribacter lacisalsi</name>
    <dbReference type="NCBI Taxonomy" id="2045244"/>
    <lineage>
        <taxon>Bacteria</taxon>
        <taxon>Bacillati</taxon>
        <taxon>Bacillota</taxon>
        <taxon>Bacilli</taxon>
        <taxon>Bacillales</taxon>
        <taxon>Bacillaceae</taxon>
        <taxon>Alteribacter</taxon>
    </lineage>
</organism>
<comment type="caution">
    <text evidence="6">The sequence shown here is derived from an EMBL/GenBank/DDBJ whole genome shotgun (WGS) entry which is preliminary data.</text>
</comment>
<comment type="similarity">
    <text evidence="1">Belongs to the LytR/CpsA/Psr (LCP) family.</text>
</comment>
<reference evidence="6 7" key="1">
    <citation type="submission" date="2017-10" db="EMBL/GenBank/DDBJ databases">
        <title>Bacillus sp. nov., a halophilic bacterium isolated from a Yangshapao Lake.</title>
        <authorList>
            <person name="Wang H."/>
        </authorList>
    </citation>
    <scope>NUCLEOTIDE SEQUENCE [LARGE SCALE GENOMIC DNA]</scope>
    <source>
        <strain evidence="6 7">YSP-3</strain>
    </source>
</reference>
<dbReference type="EMBL" id="PDOF01000001">
    <property type="protein sequence ID" value="PYZ98988.1"/>
    <property type="molecule type" value="Genomic_DNA"/>
</dbReference>
<keyword evidence="3" id="KW-0735">Signal-anchor</keyword>
<sequence length="312" mass="35591">MNRKLYIKTALLVLLIVAAGGMYVNYLYQSTVQTAEEVYEETDRDESERRDVPLDMEQEEPVSILLLGIGDHPGETGRSDSIVVLTVNPEDESMYMFNIPRDTRTEIAGRGTEDKINHAYAFGGVDMVMDTVEDFLDIPIDYFAAINMEGFMKMVDVFGGITVQNDFEFRQDGIDYPEGEIHLDGEEALHYSRMRRSDPRGDLGRNARQRQVLNEIISEGASFSSVTRINQMLDVVSDNLRTNMTFDEMRHMFENYRGARHNIEQFEIAGENTTIDGVYYYEVSQDERARVSERVKEHLDISEGAASAVKDE</sequence>
<dbReference type="InterPro" id="IPR004474">
    <property type="entry name" value="LytR_CpsA_psr"/>
</dbReference>
<gene>
    <name evidence="6" type="ORF">CR205_10605</name>
</gene>
<keyword evidence="4" id="KW-1133">Transmembrane helix</keyword>
<dbReference type="Gene3D" id="3.40.630.190">
    <property type="entry name" value="LCP protein"/>
    <property type="match status" value="1"/>
</dbReference>
<keyword evidence="4" id="KW-0472">Membrane</keyword>
<dbReference type="Pfam" id="PF03816">
    <property type="entry name" value="LytR_cpsA_psr"/>
    <property type="match status" value="1"/>
</dbReference>
<dbReference type="RefSeq" id="WP_110519343.1">
    <property type="nucleotide sequence ID" value="NZ_PDOF01000001.1"/>
</dbReference>
<dbReference type="Proteomes" id="UP000248066">
    <property type="component" value="Unassembled WGS sequence"/>
</dbReference>
<evidence type="ECO:0000313" key="6">
    <source>
        <dbReference type="EMBL" id="PYZ98988.1"/>
    </source>
</evidence>
<keyword evidence="2" id="KW-0812">Transmembrane</keyword>
<dbReference type="AlphaFoldDB" id="A0A2W0HYW0"/>
<feature type="domain" description="Cell envelope-related transcriptional attenuator" evidence="5">
    <location>
        <begin position="78"/>
        <end position="219"/>
    </location>
</feature>
<keyword evidence="7" id="KW-1185">Reference proteome</keyword>
<evidence type="ECO:0000256" key="3">
    <source>
        <dbReference type="ARBA" id="ARBA00022968"/>
    </source>
</evidence>
<name>A0A2W0HYW0_9BACI</name>
<evidence type="ECO:0000259" key="5">
    <source>
        <dbReference type="Pfam" id="PF03816"/>
    </source>
</evidence>
<evidence type="ECO:0000313" key="7">
    <source>
        <dbReference type="Proteomes" id="UP000248066"/>
    </source>
</evidence>
<dbReference type="InterPro" id="IPR050922">
    <property type="entry name" value="LytR/CpsA/Psr_CW_biosynth"/>
</dbReference>
<evidence type="ECO:0000256" key="2">
    <source>
        <dbReference type="ARBA" id="ARBA00022692"/>
    </source>
</evidence>
<dbReference type="OrthoDB" id="27330at2"/>
<dbReference type="NCBIfam" id="TIGR00350">
    <property type="entry name" value="lytR_cpsA_psr"/>
    <property type="match status" value="1"/>
</dbReference>
<dbReference type="GO" id="GO:0071555">
    <property type="term" value="P:cell wall organization"/>
    <property type="evidence" value="ECO:0007669"/>
    <property type="project" value="UniProtKB-KW"/>
</dbReference>
<dbReference type="PANTHER" id="PTHR33392">
    <property type="entry name" value="POLYISOPRENYL-TEICHOIC ACID--PEPTIDOGLYCAN TEICHOIC ACID TRANSFERASE TAGU"/>
    <property type="match status" value="1"/>
</dbReference>
<dbReference type="PANTHER" id="PTHR33392:SF6">
    <property type="entry name" value="POLYISOPRENYL-TEICHOIC ACID--PEPTIDOGLYCAN TEICHOIC ACID TRANSFERASE TAGU"/>
    <property type="match status" value="1"/>
</dbReference>
<accession>A0A2W0HYW0</accession>
<protein>
    <submittedName>
        <fullName evidence="6">LytR family transcriptional regulator</fullName>
    </submittedName>
</protein>
<evidence type="ECO:0000256" key="1">
    <source>
        <dbReference type="ARBA" id="ARBA00006068"/>
    </source>
</evidence>
<evidence type="ECO:0000256" key="4">
    <source>
        <dbReference type="ARBA" id="ARBA00022989"/>
    </source>
</evidence>